<dbReference type="InterPro" id="IPR009003">
    <property type="entry name" value="Peptidase_S1_PA"/>
</dbReference>
<dbReference type="Pfam" id="PF13365">
    <property type="entry name" value="Trypsin_2"/>
    <property type="match status" value="1"/>
</dbReference>
<reference evidence="3 4" key="1">
    <citation type="journal article" date="2008" name="Proc. Natl. Acad. Sci. U.S.A.">
        <title>Niche adaptation and genome expansion in the chlorophyll d-producing cyanobacterium Acaryochloris marina.</title>
        <authorList>
            <person name="Swingley W.D."/>
            <person name="Chen M."/>
            <person name="Cheung P.C."/>
            <person name="Conrad A.L."/>
            <person name="Dejesa L.C."/>
            <person name="Hao J."/>
            <person name="Honchak B.M."/>
            <person name="Karbach L.E."/>
            <person name="Kurdoglu A."/>
            <person name="Lahiri S."/>
            <person name="Mastrian S.D."/>
            <person name="Miyashita H."/>
            <person name="Page L."/>
            <person name="Ramakrishna P."/>
            <person name="Satoh S."/>
            <person name="Sattley W.M."/>
            <person name="Shimada Y."/>
            <person name="Taylor H.L."/>
            <person name="Tomo T."/>
            <person name="Tsuchiya T."/>
            <person name="Wang Z.T."/>
            <person name="Raymond J."/>
            <person name="Mimuro M."/>
            <person name="Blankenship R.E."/>
            <person name="Touchman J.W."/>
        </authorList>
    </citation>
    <scope>NUCLEOTIDE SEQUENCE [LARGE SCALE GENOMIC DNA]</scope>
    <source>
        <strain evidence="4">MBIC 11017</strain>
    </source>
</reference>
<evidence type="ECO:0000313" key="3">
    <source>
        <dbReference type="EMBL" id="ABW30300.1"/>
    </source>
</evidence>
<evidence type="ECO:0008006" key="5">
    <source>
        <dbReference type="Google" id="ProtNLM"/>
    </source>
</evidence>
<feature type="chain" id="PRO_5002748577" description="Serine protease" evidence="2">
    <location>
        <begin position="30"/>
        <end position="272"/>
    </location>
</feature>
<feature type="signal peptide" evidence="2">
    <location>
        <begin position="1"/>
        <end position="29"/>
    </location>
</feature>
<dbReference type="eggNOG" id="COG0265">
    <property type="taxonomic scope" value="Bacteria"/>
</dbReference>
<name>B0CAU9_ACAM1</name>
<dbReference type="STRING" id="329726.AM1_5342"/>
<keyword evidence="4" id="KW-1185">Reference proteome</keyword>
<dbReference type="RefSeq" id="WP_012165549.1">
    <property type="nucleotide sequence ID" value="NC_009925.1"/>
</dbReference>
<dbReference type="OrthoDB" id="287954at2"/>
<dbReference type="SUPFAM" id="SSF50494">
    <property type="entry name" value="Trypsin-like serine proteases"/>
    <property type="match status" value="1"/>
</dbReference>
<feature type="region of interest" description="Disordered" evidence="1">
    <location>
        <begin position="47"/>
        <end position="68"/>
    </location>
</feature>
<dbReference type="Gene3D" id="2.40.10.120">
    <property type="match status" value="1"/>
</dbReference>
<dbReference type="AlphaFoldDB" id="B0CAU9"/>
<evidence type="ECO:0000256" key="1">
    <source>
        <dbReference type="SAM" id="MobiDB-lite"/>
    </source>
</evidence>
<dbReference type="EMBL" id="CP000828">
    <property type="protein sequence ID" value="ABW30300.1"/>
    <property type="molecule type" value="Genomic_DNA"/>
</dbReference>
<dbReference type="KEGG" id="amr:AM1_5342"/>
<dbReference type="Proteomes" id="UP000000268">
    <property type="component" value="Chromosome"/>
</dbReference>
<dbReference type="HOGENOM" id="CLU_1021658_0_0_3"/>
<proteinExistence type="predicted"/>
<sequence length="272" mass="28958">MTRFRFSAFVLVILSASLGGCSFLNQTSAGNNSRANLESFCEEAINNSESTNRPQPEAPTILGTSPEQAWVRPSFKGPDGRFGAGTAFVVSQDNAVFLLTAHHLFGPAGGLDREYRWSEMPNLVSGASGENPLGKVSVITGKALPVKGARGMQGTQLNADLAIFPVQSESQVHAMPLAQTLPQVGDDVWLVGEVIGSSEYRHKAVVNEVSKEGIYYRFDNKIELRATSGAPIVDAKGQVVAMNLGGGEYQGAIMGIGNPAPVMNCHLQAAWH</sequence>
<dbReference type="PROSITE" id="PS51257">
    <property type="entry name" value="PROKAR_LIPOPROTEIN"/>
    <property type="match status" value="1"/>
</dbReference>
<keyword evidence="2" id="KW-0732">Signal</keyword>
<protein>
    <recommendedName>
        <fullName evidence="5">Serine protease</fullName>
    </recommendedName>
</protein>
<organism evidence="3 4">
    <name type="scientific">Acaryochloris marina (strain MBIC 11017)</name>
    <dbReference type="NCBI Taxonomy" id="329726"/>
    <lineage>
        <taxon>Bacteria</taxon>
        <taxon>Bacillati</taxon>
        <taxon>Cyanobacteriota</taxon>
        <taxon>Cyanophyceae</taxon>
        <taxon>Acaryochloridales</taxon>
        <taxon>Acaryochloridaceae</taxon>
        <taxon>Acaryochloris</taxon>
    </lineage>
</organism>
<accession>B0CAU9</accession>
<evidence type="ECO:0000256" key="2">
    <source>
        <dbReference type="SAM" id="SignalP"/>
    </source>
</evidence>
<gene>
    <name evidence="3" type="ordered locus">AM1_5342</name>
</gene>
<evidence type="ECO:0000313" key="4">
    <source>
        <dbReference type="Proteomes" id="UP000000268"/>
    </source>
</evidence>